<dbReference type="InterPro" id="IPR003838">
    <property type="entry name" value="ABC3_permease_C"/>
</dbReference>
<feature type="transmembrane region" description="Helical" evidence="6">
    <location>
        <begin position="333"/>
        <end position="358"/>
    </location>
</feature>
<dbReference type="GO" id="GO:0005524">
    <property type="term" value="F:ATP binding"/>
    <property type="evidence" value="ECO:0007669"/>
    <property type="project" value="UniProtKB-KW"/>
</dbReference>
<reference evidence="9 10" key="1">
    <citation type="submission" date="2016-06" db="EMBL/GenBank/DDBJ databases">
        <title>Genome sequence of endosymbiont of Candidatus Endolucinida thiodiazotropha.</title>
        <authorList>
            <person name="Poehlein A."/>
            <person name="Koenig S."/>
            <person name="Heiden S.E."/>
            <person name="Thuermer A."/>
            <person name="Voget S."/>
            <person name="Daniel R."/>
            <person name="Markert S."/>
            <person name="Gros O."/>
            <person name="Schweder T."/>
        </authorList>
    </citation>
    <scope>NUCLEOTIDE SEQUENCE [LARGE SCALE GENOMIC DNA]</scope>
    <source>
        <strain evidence="9 10">COS</strain>
    </source>
</reference>
<organism evidence="9 10">
    <name type="scientific">Candidatus Thiodiazotropha endolucinida</name>
    <dbReference type="NCBI Taxonomy" id="1655433"/>
    <lineage>
        <taxon>Bacteria</taxon>
        <taxon>Pseudomonadati</taxon>
        <taxon>Pseudomonadota</taxon>
        <taxon>Gammaproteobacteria</taxon>
        <taxon>Chromatiales</taxon>
        <taxon>Sedimenticolaceae</taxon>
        <taxon>Candidatus Thiodiazotropha</taxon>
    </lineage>
</organism>
<accession>A0A7Z0VHN2</accession>
<dbReference type="EC" id="3.6.3.-" evidence="9"/>
<keyword evidence="2" id="KW-1003">Cell membrane</keyword>
<feature type="transmembrane region" description="Helical" evidence="6">
    <location>
        <begin position="16"/>
        <end position="35"/>
    </location>
</feature>
<sequence>MAIISLAFKSLLNRRFTASLILLSIALSVSLLLGVERLRVESRNSFANTISGTDLVVGARSGAINLLLYSVFRIGDATNNISWQSYQKFSEHPLVNWTIPISLGDSHLGYRVMGTSRDYFQYYKYANKRSLAFHRGQPFEHVYHAVLGHEVAERLGYQIDREIVIAHGAGKTSFTLHDDKPFKVVGILKPTGTPVDRTVHVPLEGIEAIHKDWIAGRQVAGLNISAEEALEKDLTPKAITAFLVGLKSKIATFRLQREINDYRKEPLLAVLPGVALQQLWDLISVAENALLIITVLVVAVGLIGILTVMLASLNERRREMAILRSVGARPGHILLLVTGESLLLSLIGIVLGLLLLYAGLMLVQSYIETGYGLHLPIGLPSNREWLILGLIGTSALIIGLIPGYRAYRYSLADGMSIRI</sequence>
<keyword evidence="3 6" id="KW-0812">Transmembrane</keyword>
<dbReference type="InterPro" id="IPR025857">
    <property type="entry name" value="MacB_PCD"/>
</dbReference>
<keyword evidence="9" id="KW-0547">Nucleotide-binding</keyword>
<dbReference type="GO" id="GO:0016787">
    <property type="term" value="F:hydrolase activity"/>
    <property type="evidence" value="ECO:0007669"/>
    <property type="project" value="UniProtKB-KW"/>
</dbReference>
<evidence type="ECO:0000256" key="2">
    <source>
        <dbReference type="ARBA" id="ARBA00022475"/>
    </source>
</evidence>
<keyword evidence="9" id="KW-0378">Hydrolase</keyword>
<keyword evidence="5 6" id="KW-0472">Membrane</keyword>
<dbReference type="RefSeq" id="WP_069128354.1">
    <property type="nucleotide sequence ID" value="NZ_MARB01000037.1"/>
</dbReference>
<proteinExistence type="predicted"/>
<dbReference type="OrthoDB" id="9784014at2"/>
<evidence type="ECO:0000313" key="10">
    <source>
        <dbReference type="Proteomes" id="UP000094769"/>
    </source>
</evidence>
<dbReference type="Proteomes" id="UP000094769">
    <property type="component" value="Unassembled WGS sequence"/>
</dbReference>
<keyword evidence="9" id="KW-0067">ATP-binding</keyword>
<dbReference type="PANTHER" id="PTHR43738:SF2">
    <property type="entry name" value="ABC TRANSPORTER PERMEASE"/>
    <property type="match status" value="1"/>
</dbReference>
<keyword evidence="10" id="KW-1185">Reference proteome</keyword>
<keyword evidence="4 6" id="KW-1133">Transmembrane helix</keyword>
<dbReference type="AlphaFoldDB" id="A0A7Z0VHN2"/>
<gene>
    <name evidence="9" type="primary">macB_3</name>
    <name evidence="9" type="ORF">CODIS_40460</name>
</gene>
<evidence type="ECO:0000259" key="7">
    <source>
        <dbReference type="Pfam" id="PF02687"/>
    </source>
</evidence>
<evidence type="ECO:0000256" key="5">
    <source>
        <dbReference type="ARBA" id="ARBA00023136"/>
    </source>
</evidence>
<evidence type="ECO:0000256" key="6">
    <source>
        <dbReference type="SAM" id="Phobius"/>
    </source>
</evidence>
<dbReference type="GO" id="GO:0005886">
    <property type="term" value="C:plasma membrane"/>
    <property type="evidence" value="ECO:0007669"/>
    <property type="project" value="UniProtKB-SubCell"/>
</dbReference>
<feature type="transmembrane region" description="Helical" evidence="6">
    <location>
        <begin position="385"/>
        <end position="407"/>
    </location>
</feature>
<feature type="domain" description="ABC3 transporter permease C-terminal" evidence="7">
    <location>
        <begin position="292"/>
        <end position="410"/>
    </location>
</feature>
<dbReference type="InterPro" id="IPR051125">
    <property type="entry name" value="ABC-4/HrtB_transporter"/>
</dbReference>
<evidence type="ECO:0000256" key="3">
    <source>
        <dbReference type="ARBA" id="ARBA00022692"/>
    </source>
</evidence>
<dbReference type="EMBL" id="MARB01000037">
    <property type="protein sequence ID" value="ODJ85754.1"/>
    <property type="molecule type" value="Genomic_DNA"/>
</dbReference>
<dbReference type="Pfam" id="PF12704">
    <property type="entry name" value="MacB_PCD"/>
    <property type="match status" value="1"/>
</dbReference>
<dbReference type="PANTHER" id="PTHR43738">
    <property type="entry name" value="ABC TRANSPORTER, MEMBRANE PROTEIN"/>
    <property type="match status" value="1"/>
</dbReference>
<protein>
    <submittedName>
        <fullName evidence="9">Macrolide export ATP-binding/permease protein MacB</fullName>
        <ecNumber evidence="9">3.6.3.-</ecNumber>
    </submittedName>
</protein>
<evidence type="ECO:0000313" key="9">
    <source>
        <dbReference type="EMBL" id="ODJ85754.1"/>
    </source>
</evidence>
<dbReference type="Pfam" id="PF02687">
    <property type="entry name" value="FtsX"/>
    <property type="match status" value="1"/>
</dbReference>
<comment type="subcellular location">
    <subcellularLocation>
        <location evidence="1">Cell membrane</location>
        <topology evidence="1">Multi-pass membrane protein</topology>
    </subcellularLocation>
</comment>
<comment type="caution">
    <text evidence="9">The sequence shown here is derived from an EMBL/GenBank/DDBJ whole genome shotgun (WGS) entry which is preliminary data.</text>
</comment>
<evidence type="ECO:0000256" key="1">
    <source>
        <dbReference type="ARBA" id="ARBA00004651"/>
    </source>
</evidence>
<feature type="domain" description="MacB-like periplasmic core" evidence="8">
    <location>
        <begin position="20"/>
        <end position="225"/>
    </location>
</feature>
<feature type="transmembrane region" description="Helical" evidence="6">
    <location>
        <begin position="289"/>
        <end position="313"/>
    </location>
</feature>
<name>A0A7Z0VHN2_9GAMM</name>
<evidence type="ECO:0000256" key="4">
    <source>
        <dbReference type="ARBA" id="ARBA00022989"/>
    </source>
</evidence>
<evidence type="ECO:0000259" key="8">
    <source>
        <dbReference type="Pfam" id="PF12704"/>
    </source>
</evidence>